<dbReference type="eggNOG" id="ENOG502SR2R">
    <property type="taxonomic scope" value="Eukaryota"/>
</dbReference>
<dbReference type="KEGG" id="pti:PHATRDRAFT_43123"/>
<evidence type="ECO:0000313" key="2">
    <source>
        <dbReference type="EMBL" id="EEC51908.1"/>
    </source>
</evidence>
<sequence length="139" mass="15261">MQLYLVTILSALTAVGAFTPTHLSQRSPTVLSAEANLSRKAFFSAAAITLSGVVPLVPAFAMDQELVTSPTEQWETGKPTAAAEKDRIARYANARTQMTSNFPPIKRLTLERKSPVTRLDINAPDFTAYKKTYPGLFRE</sequence>
<evidence type="ECO:0000256" key="1">
    <source>
        <dbReference type="SAM" id="SignalP"/>
    </source>
</evidence>
<dbReference type="InParanoid" id="B7FQQ2"/>
<proteinExistence type="predicted"/>
<dbReference type="AlphaFoldDB" id="B7FQQ2"/>
<feature type="chain" id="PRO_5002855201" evidence="1">
    <location>
        <begin position="18"/>
        <end position="139"/>
    </location>
</feature>
<reference evidence="2 3" key="1">
    <citation type="journal article" date="2008" name="Nature">
        <title>The Phaeodactylum genome reveals the evolutionary history of diatom genomes.</title>
        <authorList>
            <person name="Bowler C."/>
            <person name="Allen A.E."/>
            <person name="Badger J.H."/>
            <person name="Grimwood J."/>
            <person name="Jabbari K."/>
            <person name="Kuo A."/>
            <person name="Maheswari U."/>
            <person name="Martens C."/>
            <person name="Maumus F."/>
            <person name="Otillar R.P."/>
            <person name="Rayko E."/>
            <person name="Salamov A."/>
            <person name="Vandepoele K."/>
            <person name="Beszteri B."/>
            <person name="Gruber A."/>
            <person name="Heijde M."/>
            <person name="Katinka M."/>
            <person name="Mock T."/>
            <person name="Valentin K."/>
            <person name="Verret F."/>
            <person name="Berges J.A."/>
            <person name="Brownlee C."/>
            <person name="Cadoret J.P."/>
            <person name="Chiovitti A."/>
            <person name="Choi C.J."/>
            <person name="Coesel S."/>
            <person name="De Martino A."/>
            <person name="Detter J.C."/>
            <person name="Durkin C."/>
            <person name="Falciatore A."/>
            <person name="Fournet J."/>
            <person name="Haruta M."/>
            <person name="Huysman M.J."/>
            <person name="Jenkins B.D."/>
            <person name="Jiroutova K."/>
            <person name="Jorgensen R.E."/>
            <person name="Joubert Y."/>
            <person name="Kaplan A."/>
            <person name="Kroger N."/>
            <person name="Kroth P.G."/>
            <person name="La Roche J."/>
            <person name="Lindquist E."/>
            <person name="Lommer M."/>
            <person name="Martin-Jezequel V."/>
            <person name="Lopez P.J."/>
            <person name="Lucas S."/>
            <person name="Mangogna M."/>
            <person name="McGinnis K."/>
            <person name="Medlin L.K."/>
            <person name="Montsant A."/>
            <person name="Oudot-Le Secq M.P."/>
            <person name="Napoli C."/>
            <person name="Obornik M."/>
            <person name="Parker M.S."/>
            <person name="Petit J.L."/>
            <person name="Porcel B.M."/>
            <person name="Poulsen N."/>
            <person name="Robison M."/>
            <person name="Rychlewski L."/>
            <person name="Rynearson T.A."/>
            <person name="Schmutz J."/>
            <person name="Shapiro H."/>
            <person name="Siaut M."/>
            <person name="Stanley M."/>
            <person name="Sussman M.R."/>
            <person name="Taylor A.R."/>
            <person name="Vardi A."/>
            <person name="von Dassow P."/>
            <person name="Vyverman W."/>
            <person name="Willis A."/>
            <person name="Wyrwicz L.S."/>
            <person name="Rokhsar D.S."/>
            <person name="Weissenbach J."/>
            <person name="Armbrust E.V."/>
            <person name="Green B.R."/>
            <person name="Van de Peer Y."/>
            <person name="Grigoriev I.V."/>
        </authorList>
    </citation>
    <scope>NUCLEOTIDE SEQUENCE [LARGE SCALE GENOMIC DNA]</scope>
    <source>
        <strain evidence="2 3">CCAP 1055/1</strain>
    </source>
</reference>
<dbReference type="GeneID" id="7196739"/>
<dbReference type="EMBL" id="CM000605">
    <property type="protein sequence ID" value="EEC51908.1"/>
    <property type="molecule type" value="Genomic_DNA"/>
</dbReference>
<keyword evidence="3" id="KW-1185">Reference proteome</keyword>
<dbReference type="PaxDb" id="2850-Phatr43123"/>
<dbReference type="Proteomes" id="UP000000759">
    <property type="component" value="Chromosome 1"/>
</dbReference>
<reference evidence="3" key="2">
    <citation type="submission" date="2008-08" db="EMBL/GenBank/DDBJ databases">
        <authorList>
            <consortium name="Diatom Consortium"/>
            <person name="Grigoriev I."/>
            <person name="Grimwood J."/>
            <person name="Kuo A."/>
            <person name="Otillar R.P."/>
            <person name="Salamov A."/>
            <person name="Detter J.C."/>
            <person name="Lindquist E."/>
            <person name="Shapiro H."/>
            <person name="Lucas S."/>
            <person name="Glavina del Rio T."/>
            <person name="Pitluck S."/>
            <person name="Rokhsar D."/>
            <person name="Bowler C."/>
        </authorList>
    </citation>
    <scope>GENOME REANNOTATION</scope>
    <source>
        <strain evidence="3">CCAP 1055/1</strain>
    </source>
</reference>
<dbReference type="OrthoDB" id="41214at2759"/>
<evidence type="ECO:0000313" key="3">
    <source>
        <dbReference type="Proteomes" id="UP000000759"/>
    </source>
</evidence>
<feature type="signal peptide" evidence="1">
    <location>
        <begin position="1"/>
        <end position="17"/>
    </location>
</feature>
<protein>
    <submittedName>
        <fullName evidence="2">Uncharacterized protein</fullName>
    </submittedName>
</protein>
<dbReference type="RefSeq" id="XP_002177445.1">
    <property type="nucleotide sequence ID" value="XM_002177409.1"/>
</dbReference>
<organism evidence="2 3">
    <name type="scientific">Phaeodactylum tricornutum (strain CCAP 1055/1)</name>
    <dbReference type="NCBI Taxonomy" id="556484"/>
    <lineage>
        <taxon>Eukaryota</taxon>
        <taxon>Sar</taxon>
        <taxon>Stramenopiles</taxon>
        <taxon>Ochrophyta</taxon>
        <taxon>Bacillariophyta</taxon>
        <taxon>Bacillariophyceae</taxon>
        <taxon>Bacillariophycidae</taxon>
        <taxon>Naviculales</taxon>
        <taxon>Phaeodactylaceae</taxon>
        <taxon>Phaeodactylum</taxon>
    </lineage>
</organism>
<gene>
    <name evidence="2" type="ORF">PHATRDRAFT_43123</name>
</gene>
<name>B7FQQ2_PHATC</name>
<dbReference type="HOGENOM" id="CLU_132365_0_0_1"/>
<keyword evidence="1" id="KW-0732">Signal</keyword>
<accession>B7FQQ2</accession>